<dbReference type="EMBL" id="SLZU01000004">
    <property type="protein sequence ID" value="TCS65310.1"/>
    <property type="molecule type" value="Genomic_DNA"/>
</dbReference>
<dbReference type="AlphaFoldDB" id="A0A4R3JK76"/>
<dbReference type="OrthoDB" id="7849826at2"/>
<accession>A0A4R3JK76</accession>
<organism evidence="1 2">
    <name type="scientific">Primorskyibacter sedentarius</name>
    <dbReference type="NCBI Taxonomy" id="745311"/>
    <lineage>
        <taxon>Bacteria</taxon>
        <taxon>Pseudomonadati</taxon>
        <taxon>Pseudomonadota</taxon>
        <taxon>Alphaproteobacteria</taxon>
        <taxon>Rhodobacterales</taxon>
        <taxon>Roseobacteraceae</taxon>
        <taxon>Primorskyibacter</taxon>
    </lineage>
</organism>
<proteinExistence type="predicted"/>
<dbReference type="Proteomes" id="UP000295696">
    <property type="component" value="Unassembled WGS sequence"/>
</dbReference>
<sequence length="144" mass="15243">MAVSPADFCLNVSGGRIIAAALPGPATYLPCGTRLVYVPDAAAGPATAIDAEPRGVLLPDIIARALPGLSPESAQKAWTGLEVVAKLTGTPILTVLRGMPPAELTRMDAPYATVTWEAYRIALERYDTDDYWLAFGRLALTENS</sequence>
<evidence type="ECO:0000313" key="2">
    <source>
        <dbReference type="Proteomes" id="UP000295696"/>
    </source>
</evidence>
<evidence type="ECO:0000313" key="1">
    <source>
        <dbReference type="EMBL" id="TCS65310.1"/>
    </source>
</evidence>
<protein>
    <submittedName>
        <fullName evidence="1">Uncharacterized protein</fullName>
    </submittedName>
</protein>
<comment type="caution">
    <text evidence="1">The sequence shown here is derived from an EMBL/GenBank/DDBJ whole genome shotgun (WGS) entry which is preliminary data.</text>
</comment>
<keyword evidence="2" id="KW-1185">Reference proteome</keyword>
<gene>
    <name evidence="1" type="ORF">EDD52_10496</name>
</gene>
<reference evidence="1 2" key="1">
    <citation type="submission" date="2019-03" db="EMBL/GenBank/DDBJ databases">
        <title>Genomic Encyclopedia of Type Strains, Phase IV (KMG-IV): sequencing the most valuable type-strain genomes for metagenomic binning, comparative biology and taxonomic classification.</title>
        <authorList>
            <person name="Goeker M."/>
        </authorList>
    </citation>
    <scope>NUCLEOTIDE SEQUENCE [LARGE SCALE GENOMIC DNA]</scope>
    <source>
        <strain evidence="1 2">DSM 104836</strain>
    </source>
</reference>
<dbReference type="RefSeq" id="WP_132243903.1">
    <property type="nucleotide sequence ID" value="NZ_SLZU01000004.1"/>
</dbReference>
<name>A0A4R3JK76_9RHOB</name>